<organism evidence="1">
    <name type="scientific">marine metagenome</name>
    <dbReference type="NCBI Taxonomy" id="408172"/>
    <lineage>
        <taxon>unclassified sequences</taxon>
        <taxon>metagenomes</taxon>
        <taxon>ecological metagenomes</taxon>
    </lineage>
</organism>
<name>A0A383ADF9_9ZZZZ</name>
<gene>
    <name evidence="1" type="ORF">METZ01_LOCUS458505</name>
</gene>
<feature type="non-terminal residue" evidence="1">
    <location>
        <position position="1"/>
    </location>
</feature>
<sequence length="252" mass="29940">KNPLVVRLYLKTNSLIKKSLRSLNKIVSCSGTLRFMQTEEVKRKKLFDYLSLASQKAYGDLYLLTNDVLCKSETRARMIELYLEGKVPYPISLIKKIFKIILFYLKNTVWFLRYLLAKLAHFLSNQRYHIAGTKELYVLDVFFVVPNIIKQKKFNDVYLTGLADVLDKIGENYVYIPSWFGSWNTFDLFKIFRILKKNDCPVLTEFQVLEWSDYVRVLFYLVAYPFHVWRFIDELGDLKEDRLLSFSLWESL</sequence>
<proteinExistence type="predicted"/>
<dbReference type="AlphaFoldDB" id="A0A383ADF9"/>
<protein>
    <submittedName>
        <fullName evidence="1">Uncharacterized protein</fullName>
    </submittedName>
</protein>
<reference evidence="1" key="1">
    <citation type="submission" date="2018-05" db="EMBL/GenBank/DDBJ databases">
        <authorList>
            <person name="Lanie J.A."/>
            <person name="Ng W.-L."/>
            <person name="Kazmierczak K.M."/>
            <person name="Andrzejewski T.M."/>
            <person name="Davidsen T.M."/>
            <person name="Wayne K.J."/>
            <person name="Tettelin H."/>
            <person name="Glass J.I."/>
            <person name="Rusch D."/>
            <person name="Podicherti R."/>
            <person name="Tsui H.-C.T."/>
            <person name="Winkler M.E."/>
        </authorList>
    </citation>
    <scope>NUCLEOTIDE SEQUENCE</scope>
</reference>
<dbReference type="EMBL" id="UINC01191159">
    <property type="protein sequence ID" value="SVE05651.1"/>
    <property type="molecule type" value="Genomic_DNA"/>
</dbReference>
<evidence type="ECO:0000313" key="1">
    <source>
        <dbReference type="EMBL" id="SVE05651.1"/>
    </source>
</evidence>
<accession>A0A383ADF9</accession>
<feature type="non-terminal residue" evidence="1">
    <location>
        <position position="252"/>
    </location>
</feature>